<feature type="region of interest" description="Disordered" evidence="1">
    <location>
        <begin position="105"/>
        <end position="126"/>
    </location>
</feature>
<sequence length="625" mass="70133">MMDPRLLDYYNQELNYLRESGLEFSQRFPKIASRLGLHESEITDPYVERLLEGFCFLTARIRLKMDAEFPRFSQRLLEVMYPNYLAPTPSMCIVQFKPGDMSSHDGSGFQIPRGSRLREPAQPGRKTQCEFRTAHELDLLTLEVNEAGFSSIPGELYKNLKSPQRQARSALRLSFRFDVAEGKKPHRVDTLPLYINADNRLSSHLYEIIMAHTVGVAMRPTDGTPGDWRIQSKDALMPVGFAEDESLLPSSIKGFSGHRLLHEYFAFPARFNFFRLNQLGSLASKGEFPLSFEVLILLDHDTSEFEQLVDRDNFCLNCTPVINLIEMRSDRVPIAPGTNEYHLVADRTHPIDYEVFSVNAAEGFGRDNSVEAEFRPFYSSVATDKSSHGSYFSARREPRTKSSLIHSKGPRSTYIGSEVFLSLVDQNEAPFSSSLRQLGVDITATNRDLPLLVKVGTDNDLLAINSFPVSGIRILRGPSRPVPAIPEGEINWRLINQLSLNYRMLSEVSSEETTSLLSILLSAYKSLGDPAIAKHAQSILSVTLKPVTRRLPGNGPLTFGRGVQIDITVDESLFSGASAYLFGSLLEQYLARHVSINSFTEFHLHSAQRGLVGKWAPRFGTRPCA</sequence>
<dbReference type="AlphaFoldDB" id="A0A1H2E0C9"/>
<dbReference type="PIRSF" id="PIRSF028304">
    <property type="entry name" value="UCP028304"/>
    <property type="match status" value="1"/>
</dbReference>
<dbReference type="Pfam" id="PF05947">
    <property type="entry name" value="T6SS_TssF"/>
    <property type="match status" value="1"/>
</dbReference>
<proteinExistence type="predicted"/>
<dbReference type="OrthoDB" id="9763676at2"/>
<organism evidence="2 3">
    <name type="scientific">Halopseudomonas salegens</name>
    <dbReference type="NCBI Taxonomy" id="1434072"/>
    <lineage>
        <taxon>Bacteria</taxon>
        <taxon>Pseudomonadati</taxon>
        <taxon>Pseudomonadota</taxon>
        <taxon>Gammaproteobacteria</taxon>
        <taxon>Pseudomonadales</taxon>
        <taxon>Pseudomonadaceae</taxon>
        <taxon>Halopseudomonas</taxon>
    </lineage>
</organism>
<dbReference type="PANTHER" id="PTHR35370">
    <property type="entry name" value="CYTOPLASMIC PROTEIN-RELATED-RELATED"/>
    <property type="match status" value="1"/>
</dbReference>
<name>A0A1H2E0C9_9GAMM</name>
<evidence type="ECO:0000313" key="3">
    <source>
        <dbReference type="Proteomes" id="UP000243924"/>
    </source>
</evidence>
<dbReference type="PANTHER" id="PTHR35370:SF1">
    <property type="entry name" value="TYPE VI SECRETION SYSTEM COMPONENT TSSF1"/>
    <property type="match status" value="1"/>
</dbReference>
<gene>
    <name evidence="2" type="ORF">SAMN05216210_0185</name>
</gene>
<evidence type="ECO:0000256" key="1">
    <source>
        <dbReference type="SAM" id="MobiDB-lite"/>
    </source>
</evidence>
<evidence type="ECO:0000313" key="2">
    <source>
        <dbReference type="EMBL" id="SDT88610.1"/>
    </source>
</evidence>
<dbReference type="STRING" id="1434072.SAMN05216210_0185"/>
<keyword evidence="3" id="KW-1185">Reference proteome</keyword>
<protein>
    <submittedName>
        <fullName evidence="2">Type VI secretion system protein ImpG</fullName>
    </submittedName>
</protein>
<reference evidence="3" key="1">
    <citation type="submission" date="2016-10" db="EMBL/GenBank/DDBJ databases">
        <authorList>
            <person name="Varghese N."/>
            <person name="Submissions S."/>
        </authorList>
    </citation>
    <scope>NUCLEOTIDE SEQUENCE [LARGE SCALE GENOMIC DNA]</scope>
    <source>
        <strain evidence="3">CECT 8338</strain>
    </source>
</reference>
<dbReference type="Proteomes" id="UP000243924">
    <property type="component" value="Chromosome I"/>
</dbReference>
<dbReference type="EMBL" id="LT629787">
    <property type="protein sequence ID" value="SDT88610.1"/>
    <property type="molecule type" value="Genomic_DNA"/>
</dbReference>
<accession>A0A1H2E0C9</accession>
<dbReference type="NCBIfam" id="TIGR03359">
    <property type="entry name" value="VI_chp_6"/>
    <property type="match status" value="1"/>
</dbReference>
<dbReference type="InterPro" id="IPR010272">
    <property type="entry name" value="T6SS_TssF"/>
</dbReference>